<evidence type="ECO:0000313" key="6">
    <source>
        <dbReference type="Proteomes" id="UP001497512"/>
    </source>
</evidence>
<evidence type="ECO:0000313" key="5">
    <source>
        <dbReference type="EMBL" id="CAK9200331.1"/>
    </source>
</evidence>
<dbReference type="Pfam" id="PF00225">
    <property type="entry name" value="Kinesin"/>
    <property type="match status" value="1"/>
</dbReference>
<organism evidence="5 6">
    <name type="scientific">Sphagnum troendelagicum</name>
    <dbReference type="NCBI Taxonomy" id="128251"/>
    <lineage>
        <taxon>Eukaryota</taxon>
        <taxon>Viridiplantae</taxon>
        <taxon>Streptophyta</taxon>
        <taxon>Embryophyta</taxon>
        <taxon>Bryophyta</taxon>
        <taxon>Sphagnophytina</taxon>
        <taxon>Sphagnopsida</taxon>
        <taxon>Sphagnales</taxon>
        <taxon>Sphagnaceae</taxon>
        <taxon>Sphagnum</taxon>
    </lineage>
</organism>
<dbReference type="PANTHER" id="PTHR47972:SF23">
    <property type="entry name" value="KINESIN MOTOR DOMAIN-CONTAINING PROTEIN"/>
    <property type="match status" value="1"/>
</dbReference>
<feature type="domain" description="Kinesin motor" evidence="4">
    <location>
        <begin position="167"/>
        <end position="491"/>
    </location>
</feature>
<dbReference type="EMBL" id="OZ019904">
    <property type="protein sequence ID" value="CAK9200331.1"/>
    <property type="molecule type" value="Genomic_DNA"/>
</dbReference>
<evidence type="ECO:0000256" key="3">
    <source>
        <dbReference type="SAM" id="MobiDB-lite"/>
    </source>
</evidence>
<evidence type="ECO:0000256" key="1">
    <source>
        <dbReference type="ARBA" id="ARBA00023175"/>
    </source>
</evidence>
<evidence type="ECO:0000259" key="4">
    <source>
        <dbReference type="PROSITE" id="PS50067"/>
    </source>
</evidence>
<protein>
    <recommendedName>
        <fullName evidence="4">Kinesin motor domain-containing protein</fullName>
    </recommendedName>
</protein>
<name>A0ABP0TN17_9BRYO</name>
<keyword evidence="2" id="KW-0547">Nucleotide-binding</keyword>
<dbReference type="InterPro" id="IPR027640">
    <property type="entry name" value="Kinesin-like_fam"/>
</dbReference>
<keyword evidence="1 2" id="KW-0505">Motor protein</keyword>
<feature type="compositionally biased region" description="Polar residues" evidence="3">
    <location>
        <begin position="638"/>
        <end position="652"/>
    </location>
</feature>
<dbReference type="Gene3D" id="3.40.850.10">
    <property type="entry name" value="Kinesin motor domain"/>
    <property type="match status" value="1"/>
</dbReference>
<feature type="region of interest" description="Disordered" evidence="3">
    <location>
        <begin position="23"/>
        <end position="61"/>
    </location>
</feature>
<comment type="similarity">
    <text evidence="2">Belongs to the TRAFAC class myosin-kinesin ATPase superfamily. Kinesin family.</text>
</comment>
<dbReference type="SMART" id="SM00129">
    <property type="entry name" value="KISc"/>
    <property type="match status" value="1"/>
</dbReference>
<dbReference type="InterPro" id="IPR027417">
    <property type="entry name" value="P-loop_NTPase"/>
</dbReference>
<sequence length="789" mass="86631">MSGEMLWQLVKWTRRMVSKVSSYDGDDAAEGGGGTEEEGERTCLAESGGAESGGGAEEEGERTCLAEAIDSLLDVKPELNTAWAESVRQILLSTDLSSPIPSTSNGRSSRSSSCWHTTSSWRENHHQHHDKVVAGLEGELLVLKTALGVSNSHRRRILNRVLDLKGNIRVFCRVRPLLSNERNARVGHLITPGMDIVKIPSARKDFQFDKVFLPSSLQDDVFLEVEPIIRSALDGHNVCIFAYGQTGTGKTFTMEGNKDQPGVVPRTLQRLFDEAYVDTSVSYTFSLSMLEVYKGSLRDLLVCQQPARCTDPASKCLSIQMASDGYIDVDNLTEMPIMDAKEASKLYQRGSQSRSTSCTNANETSSRSHCLLRITITCTYVLESHKFATTSKLWLVDLGGSERLSKTNAQGLTLEEGKAINVSLSALGDVISALQRKQPHVPYRNSKLTQLLRDSLGEQSKTLMLVHVSPKEMDIKETVCSLSFASRARGTHIGHEISQEGKTQRAAAITELYRLMSIYDDDCRSLRESIKTIESLIEERKASLFQTVQGSISDQLGSSNDPALAHELSTYLTPTSKTTCADALVDALNMVPRFMGQTASSRHKQRTSSKEIIGLISSSPNERSVKNGGLKRARNSKSENLNSPEITSGVTESNVQSGMLLGDSEVLEQKPLSIVSVVTNEIGSEPVASEDLKSVDNLSQGENLQLQLNTAEETGSVTKGVVVVVDTEEKPRTPGNWSKRQRPERMEKSGSLSPTIGRTCRGRRKVIVQECRRKATVECSVTVMKPFVY</sequence>
<gene>
    <name evidence="5" type="ORF">CSSPTR1EN2_LOCUS5383</name>
</gene>
<proteinExistence type="inferred from homology"/>
<feature type="region of interest" description="Disordered" evidence="3">
    <location>
        <begin position="729"/>
        <end position="756"/>
    </location>
</feature>
<dbReference type="InterPro" id="IPR001752">
    <property type="entry name" value="Kinesin_motor_dom"/>
</dbReference>
<dbReference type="PANTHER" id="PTHR47972">
    <property type="entry name" value="KINESIN-LIKE PROTEIN KLP-3"/>
    <property type="match status" value="1"/>
</dbReference>
<feature type="binding site" evidence="2">
    <location>
        <begin position="244"/>
        <end position="251"/>
    </location>
    <ligand>
        <name>ATP</name>
        <dbReference type="ChEBI" id="CHEBI:30616"/>
    </ligand>
</feature>
<evidence type="ECO:0000256" key="2">
    <source>
        <dbReference type="PROSITE-ProRule" id="PRU00283"/>
    </source>
</evidence>
<keyword evidence="6" id="KW-1185">Reference proteome</keyword>
<accession>A0ABP0TN17</accession>
<dbReference type="SUPFAM" id="SSF52540">
    <property type="entry name" value="P-loop containing nucleoside triphosphate hydrolases"/>
    <property type="match status" value="1"/>
</dbReference>
<dbReference type="PRINTS" id="PR00380">
    <property type="entry name" value="KINESINHEAVY"/>
</dbReference>
<feature type="region of interest" description="Disordered" evidence="3">
    <location>
        <begin position="616"/>
        <end position="652"/>
    </location>
</feature>
<feature type="compositionally biased region" description="Acidic residues" evidence="3">
    <location>
        <begin position="24"/>
        <end position="39"/>
    </location>
</feature>
<keyword evidence="2" id="KW-0067">ATP-binding</keyword>
<dbReference type="PROSITE" id="PS50067">
    <property type="entry name" value="KINESIN_MOTOR_2"/>
    <property type="match status" value="1"/>
</dbReference>
<dbReference type="Proteomes" id="UP001497512">
    <property type="component" value="Chromosome 12"/>
</dbReference>
<dbReference type="InterPro" id="IPR036961">
    <property type="entry name" value="Kinesin_motor_dom_sf"/>
</dbReference>
<reference evidence="5" key="1">
    <citation type="submission" date="2024-02" db="EMBL/GenBank/DDBJ databases">
        <authorList>
            <consortium name="ELIXIR-Norway"/>
            <consortium name="Elixir Norway"/>
        </authorList>
    </citation>
    <scope>NUCLEOTIDE SEQUENCE</scope>
</reference>